<gene>
    <name evidence="1" type="ORF">SCABRO_01273</name>
</gene>
<evidence type="ECO:0000313" key="2">
    <source>
        <dbReference type="Proteomes" id="UP000030652"/>
    </source>
</evidence>
<dbReference type="EMBL" id="JRYO01000085">
    <property type="protein sequence ID" value="KHE92884.1"/>
    <property type="molecule type" value="Genomic_DNA"/>
</dbReference>
<dbReference type="AlphaFoldDB" id="A0A0B0EJZ2"/>
<protein>
    <submittedName>
        <fullName evidence="1">Uncharacterized protein</fullName>
    </submittedName>
</protein>
<name>A0A0B0EJZ2_9BACT</name>
<accession>A0A0B0EJZ2</accession>
<sequence length="76" mass="8096">MIRDMAISTITIGGLLTGCLASSILIAGEFERQTVLAVLCKPVSSIFYFRKISGNFSSNLHVSSFSRHCAGSGVNN</sequence>
<evidence type="ECO:0000313" key="1">
    <source>
        <dbReference type="EMBL" id="KHE92884.1"/>
    </source>
</evidence>
<dbReference type="PROSITE" id="PS51257">
    <property type="entry name" value="PROKAR_LIPOPROTEIN"/>
    <property type="match status" value="1"/>
</dbReference>
<proteinExistence type="predicted"/>
<organism evidence="1 2">
    <name type="scientific">Candidatus Scalindua brodae</name>
    <dbReference type="NCBI Taxonomy" id="237368"/>
    <lineage>
        <taxon>Bacteria</taxon>
        <taxon>Pseudomonadati</taxon>
        <taxon>Planctomycetota</taxon>
        <taxon>Candidatus Brocadiia</taxon>
        <taxon>Candidatus Brocadiales</taxon>
        <taxon>Candidatus Scalinduaceae</taxon>
        <taxon>Candidatus Scalindua</taxon>
    </lineage>
</organism>
<reference evidence="1 2" key="1">
    <citation type="submission" date="2014-10" db="EMBL/GenBank/DDBJ databases">
        <title>Draft genome of anammox bacterium scalindua brodae, obtained using differential coverage binning of sequence data from two enrichment reactors.</title>
        <authorList>
            <person name="Speth D.R."/>
            <person name="Russ L."/>
            <person name="Kartal B."/>
            <person name="Op den Camp H.J."/>
            <person name="Dutilh B.E."/>
            <person name="Jetten M.S."/>
        </authorList>
    </citation>
    <scope>NUCLEOTIDE SEQUENCE [LARGE SCALE GENOMIC DNA]</scope>
    <source>
        <strain evidence="1">RU1</strain>
    </source>
</reference>
<dbReference type="Proteomes" id="UP000030652">
    <property type="component" value="Unassembled WGS sequence"/>
</dbReference>
<comment type="caution">
    <text evidence="1">The sequence shown here is derived from an EMBL/GenBank/DDBJ whole genome shotgun (WGS) entry which is preliminary data.</text>
</comment>